<sequence length="414" mass="43453">MRFSIHTLGTRGDTQPYLALSRGLRAHGHGVLIVAPAQFADMAAAEGVAFAPLPAEFLAVLDSPEAKQVIGSAGTGFGAGFKLLKFYREISRRLLDAEWKAARDFAPDAILFHPKALGAPHIAAKLGVPLFLASPLPGFTPTSAFPTPVLPFPSLGPLNRASHALMIHGGSLLFGKTIRAWRVDALGLSARGKAAPLAGTLYGYSPYVLPKPHDWDADVAVTGYWFLDTPNWSPDGELAAFLAAGEPPIYVGFGSMPGVDPQRMASVVVAGLKRADKRGVLATAGGALGQIEPSQHIHVIVGAPHDRLFPLMHATLHHGGAGTTGAALRAGKPMAICPFFGDQPFWARRVVALGVGPKPLDKKAMTADDLAAAFLAMDNHDMRARAADLGVAIRAENGVDAAVRFIVEGACCGL</sequence>
<keyword evidence="4" id="KW-1185">Reference proteome</keyword>
<dbReference type="GO" id="GO:0033072">
    <property type="term" value="P:vancomycin biosynthetic process"/>
    <property type="evidence" value="ECO:0007669"/>
    <property type="project" value="UniProtKB-ARBA"/>
</dbReference>
<dbReference type="CDD" id="cd03784">
    <property type="entry name" value="GT1_Gtf-like"/>
    <property type="match status" value="1"/>
</dbReference>
<keyword evidence="3" id="KW-0808">Transferase</keyword>
<dbReference type="Proteomes" id="UP000002531">
    <property type="component" value="Chromosome"/>
</dbReference>
<proteinExistence type="predicted"/>
<dbReference type="OrthoDB" id="9805366at2"/>
<dbReference type="InterPro" id="IPR050426">
    <property type="entry name" value="Glycosyltransferase_28"/>
</dbReference>
<dbReference type="RefSeq" id="WP_011316040.1">
    <property type="nucleotide sequence ID" value="NC_007406.1"/>
</dbReference>
<protein>
    <submittedName>
        <fullName evidence="3">Glycosyl transferase, family 28</fullName>
    </submittedName>
</protein>
<reference evidence="3 4" key="1">
    <citation type="journal article" date="2006" name="Appl. Environ. Microbiol.">
        <title>Genome sequence of the chemolithoautotrophic nitrite-oxidizing bacterium Nitrobacter winogradskyi Nb-255.</title>
        <authorList>
            <person name="Starkenburg S.R."/>
            <person name="Chain P.S."/>
            <person name="Sayavedra-Soto L.A."/>
            <person name="Hauser L."/>
            <person name="Land M.L."/>
            <person name="Larimer F.W."/>
            <person name="Malfatti S.A."/>
            <person name="Klotz M.G."/>
            <person name="Bottomley P.J."/>
            <person name="Arp D.J."/>
            <person name="Hickey W.J."/>
        </authorList>
    </citation>
    <scope>NUCLEOTIDE SEQUENCE [LARGE SCALE GENOMIC DNA]</scope>
    <source>
        <strain evidence="4">ATCC 25391 / DSM 10237 / CIP 104748 / NCIMB 11846 / Nb-255</strain>
    </source>
</reference>
<dbReference type="GO" id="GO:0016758">
    <property type="term" value="F:hexosyltransferase activity"/>
    <property type="evidence" value="ECO:0007669"/>
    <property type="project" value="InterPro"/>
</dbReference>
<evidence type="ECO:0000259" key="1">
    <source>
        <dbReference type="Pfam" id="PF03033"/>
    </source>
</evidence>
<dbReference type="PANTHER" id="PTHR48050">
    <property type="entry name" value="STEROL 3-BETA-GLUCOSYLTRANSFERASE"/>
    <property type="match status" value="1"/>
</dbReference>
<dbReference type="KEGG" id="nwi:Nwi_2852"/>
<dbReference type="Gene3D" id="3.40.50.2000">
    <property type="entry name" value="Glycogen Phosphorylase B"/>
    <property type="match status" value="2"/>
</dbReference>
<organism evidence="3 4">
    <name type="scientific">Nitrobacter winogradskyi (strain ATCC 25391 / DSM 10237 / CIP 104748 / NCIMB 11846 / Nb-255)</name>
    <dbReference type="NCBI Taxonomy" id="323098"/>
    <lineage>
        <taxon>Bacteria</taxon>
        <taxon>Pseudomonadati</taxon>
        <taxon>Pseudomonadota</taxon>
        <taxon>Alphaproteobacteria</taxon>
        <taxon>Hyphomicrobiales</taxon>
        <taxon>Nitrobacteraceae</taxon>
        <taxon>Nitrobacter</taxon>
    </lineage>
</organism>
<feature type="domain" description="Glycosyltransferase family 28 N-terminal" evidence="1">
    <location>
        <begin position="5"/>
        <end position="139"/>
    </location>
</feature>
<gene>
    <name evidence="3" type="ordered locus">Nwi_2852</name>
</gene>
<dbReference type="PANTHER" id="PTHR48050:SF13">
    <property type="entry name" value="STEROL 3-BETA-GLUCOSYLTRANSFERASE UGT80A2"/>
    <property type="match status" value="1"/>
</dbReference>
<dbReference type="Pfam" id="PF03033">
    <property type="entry name" value="Glyco_transf_28"/>
    <property type="match status" value="1"/>
</dbReference>
<accession>Q3SNN9</accession>
<evidence type="ECO:0000313" key="4">
    <source>
        <dbReference type="Proteomes" id="UP000002531"/>
    </source>
</evidence>
<dbReference type="Pfam" id="PF06722">
    <property type="entry name" value="EryCIII-like_C"/>
    <property type="match status" value="1"/>
</dbReference>
<dbReference type="EMBL" id="CP000115">
    <property type="protein sequence ID" value="ABA06102.1"/>
    <property type="molecule type" value="Genomic_DNA"/>
</dbReference>
<evidence type="ECO:0000259" key="2">
    <source>
        <dbReference type="Pfam" id="PF06722"/>
    </source>
</evidence>
<dbReference type="GO" id="GO:0008194">
    <property type="term" value="F:UDP-glycosyltransferase activity"/>
    <property type="evidence" value="ECO:0007669"/>
    <property type="project" value="InterPro"/>
</dbReference>
<dbReference type="CAZy" id="GT1">
    <property type="family name" value="Glycosyltransferase Family 1"/>
</dbReference>
<dbReference type="STRING" id="323098.Nwi_2852"/>
<dbReference type="InterPro" id="IPR004276">
    <property type="entry name" value="GlycoTrans_28_N"/>
</dbReference>
<dbReference type="eggNOG" id="COG1819">
    <property type="taxonomic scope" value="Bacteria"/>
</dbReference>
<dbReference type="HOGENOM" id="CLU_000537_8_0_5"/>
<dbReference type="InterPro" id="IPR002213">
    <property type="entry name" value="UDP_glucos_trans"/>
</dbReference>
<dbReference type="SUPFAM" id="SSF53756">
    <property type="entry name" value="UDP-Glycosyltransferase/glycogen phosphorylase"/>
    <property type="match status" value="1"/>
</dbReference>
<evidence type="ECO:0000313" key="3">
    <source>
        <dbReference type="EMBL" id="ABA06102.1"/>
    </source>
</evidence>
<dbReference type="AlphaFoldDB" id="Q3SNN9"/>
<dbReference type="InterPro" id="IPR010610">
    <property type="entry name" value="EryCIII-like_C"/>
</dbReference>
<feature type="domain" description="Erythromycin biosynthesis protein CIII-like C-terminal" evidence="2">
    <location>
        <begin position="303"/>
        <end position="389"/>
    </location>
</feature>
<dbReference type="GO" id="GO:0005975">
    <property type="term" value="P:carbohydrate metabolic process"/>
    <property type="evidence" value="ECO:0007669"/>
    <property type="project" value="InterPro"/>
</dbReference>
<dbReference type="FunFam" id="3.40.50.2000:FF:000009">
    <property type="entry name" value="Sterol 3-beta-glucosyltransferase UGT80A2"/>
    <property type="match status" value="1"/>
</dbReference>
<name>Q3SNN9_NITWN</name>